<evidence type="ECO:0000313" key="2">
    <source>
        <dbReference type="Proteomes" id="UP000007800"/>
    </source>
</evidence>
<keyword evidence="2" id="KW-1185">Reference proteome</keyword>
<organism evidence="2">
    <name type="scientific">Perkinsus marinus (strain ATCC 50983 / TXsc)</name>
    <dbReference type="NCBI Taxonomy" id="423536"/>
    <lineage>
        <taxon>Eukaryota</taxon>
        <taxon>Sar</taxon>
        <taxon>Alveolata</taxon>
        <taxon>Perkinsozoa</taxon>
        <taxon>Perkinsea</taxon>
        <taxon>Perkinsida</taxon>
        <taxon>Perkinsidae</taxon>
        <taxon>Perkinsus</taxon>
    </lineage>
</organism>
<evidence type="ECO:0008006" key="3">
    <source>
        <dbReference type="Google" id="ProtNLM"/>
    </source>
</evidence>
<sequence length="1371" mass="148955">MPSSRGQLGQAVADLVNEAEWNSTDALGVISQPGYVPATCRLTFREGMVMYGNTVVYVGITVDNPSTALQQSDSTNVWTFEVNQKDSGPSYDKAALMFTLSQPTTTTASFAPVTDPEHFSANVAVLGKLSDEVIIPTNFAVEAWNELQVFFKTEQECGSADDGAAQVWIEAPAGFDFSNYCSLLTLDDGYFVPEPAIPTKRLPVGTNINCRGAATLTLAASSTLYNVARVATTSRILGGQFYAFGLQVRNAAEYEHGGRWTITTRTKSGSPCDSSFYSVRMNPQEAVGSNSKSWGVYQRAMPRSNFGITLVDLKPAVLETDSPTDIIVFPIIVQKNTKQNFRIVAPGGYKWEFTNEEFKGGGIVIEGPTDFIFEKECTAITFPDFTSLPTDSYCRYEIDQTARDIPVVTITAGVSGIAAGMYKFCLTVQNPSTVSDTIGMWTFHSYALISGKTYLDYSTQAPGFSIKGPMHAYRLLEQRRRGECGVASVSSTCTLEELSYWLTGRDDRPGFANQLIFGFALTHAGLDGQLVVTAPIGFEFDYECGVVTDSSRVLDATKSIGDTSLPDSFTQLYEPWPAPPFGEITRCAGEDNVARMDIRQGLNASKLYIFRLGILRNPNATPQRNKWLIEYGNETSEPIDGFPIWAFYYGKITASDTSASSSIRPTYNLVTIELGITNTIPGGGLIEIEAPTGFLIASGCEATVLAGQSMVANAIYKITVMVSNPTSISPVNSWTFQSYEKADVTTSTLDYAQFPGFSVNFVTTSFKMLSASSHYGLTEVRLEFLMSFPDVVVAGDEIVLLAPRGFSFSEIGKEECRDYALISHEGVSPSTALDRSPPVCSANMISWTILEGALFASTPIRFAVSSMNPATTPDDNTFHVKHIQYNGGDVRASAVLYGYAIIPQLKDVSISLVEPPVRAANSYSMIEIKLTPITLANLLLIKGHITDRMNSHFGMKDVVLRIPANTQSTDEIIKKSVSEVSFHLSAMLIGENYVSLEITAPKGFKFSIGSSCVTNSSTEDQWSVFNDCNGDENVATLTTATNVLNAGQTIIDMVCVNPDATPLDNSWRLALYLDANISHYWYIQIEEGYEIKAMEAQFVGSNRLGVSAPGFFTFVSSQGIVGPIQIDITPPVGYELKCTPSYRVGLLTPPQCEEQIGTTGSAIKLHFSEVSIDQGIGFTVAIEIVNPGAPLTPDPDTGISRNTFELILRDTEGNTIDANMAVLGMDLANVPIIGSALAWDAVEAQSISKVQIVLKISRDMQPEEVLEIHVEAPQDVAMTAPSNVVLSDNIPVSDVAPVSVAGNRLIIRLMRASLSLGQVTEVEGLREGTVIINFSVKNPSQLPNANYWVVKMLGEDRVLVFQHVFEGYALS</sequence>
<dbReference type="EMBL" id="GG676994">
    <property type="protein sequence ID" value="EER11201.1"/>
    <property type="molecule type" value="Genomic_DNA"/>
</dbReference>
<evidence type="ECO:0000313" key="1">
    <source>
        <dbReference type="EMBL" id="EER11201.1"/>
    </source>
</evidence>
<dbReference type="GeneID" id="9056898"/>
<dbReference type="InParanoid" id="C5KWE5"/>
<gene>
    <name evidence="1" type="ORF">Pmar_PMAR014498</name>
</gene>
<dbReference type="OrthoDB" id="416754at2759"/>
<dbReference type="RefSeq" id="XP_002779406.1">
    <property type="nucleotide sequence ID" value="XM_002779360.1"/>
</dbReference>
<protein>
    <recommendedName>
        <fullName evidence="3">Protein arginine methyltransferase 10</fullName>
    </recommendedName>
</protein>
<reference evidence="1 2" key="1">
    <citation type="submission" date="2008-07" db="EMBL/GenBank/DDBJ databases">
        <authorList>
            <person name="El-Sayed N."/>
            <person name="Caler E."/>
            <person name="Inman J."/>
            <person name="Amedeo P."/>
            <person name="Hass B."/>
            <person name="Wortman J."/>
        </authorList>
    </citation>
    <scope>NUCLEOTIDE SEQUENCE [LARGE SCALE GENOMIC DNA]</scope>
    <source>
        <strain evidence="2">ATCC 50983 / TXsc</strain>
    </source>
</reference>
<dbReference type="Proteomes" id="UP000007800">
    <property type="component" value="Unassembled WGS sequence"/>
</dbReference>
<name>C5KWE5_PERM5</name>
<proteinExistence type="predicted"/>
<accession>C5KWE5</accession>